<feature type="transmembrane region" description="Helical" evidence="2">
    <location>
        <begin position="417"/>
        <end position="437"/>
    </location>
</feature>
<feature type="transmembrane region" description="Helical" evidence="2">
    <location>
        <begin position="113"/>
        <end position="136"/>
    </location>
</feature>
<feature type="transmembrane region" description="Helical" evidence="2">
    <location>
        <begin position="688"/>
        <end position="707"/>
    </location>
</feature>
<organism evidence="3 4">
    <name type="scientific">Cellulomonas persica</name>
    <dbReference type="NCBI Taxonomy" id="76861"/>
    <lineage>
        <taxon>Bacteria</taxon>
        <taxon>Bacillati</taxon>
        <taxon>Actinomycetota</taxon>
        <taxon>Actinomycetes</taxon>
        <taxon>Micrococcales</taxon>
        <taxon>Cellulomonadaceae</taxon>
        <taxon>Cellulomonas</taxon>
    </lineage>
</organism>
<name>A0A510UVC3_9CELL</name>
<feature type="transmembrane region" description="Helical" evidence="2">
    <location>
        <begin position="484"/>
        <end position="503"/>
    </location>
</feature>
<dbReference type="Proteomes" id="UP000321386">
    <property type="component" value="Unassembled WGS sequence"/>
</dbReference>
<feature type="transmembrane region" description="Helical" evidence="2">
    <location>
        <begin position="157"/>
        <end position="180"/>
    </location>
</feature>
<evidence type="ECO:0000313" key="4">
    <source>
        <dbReference type="Proteomes" id="UP000321386"/>
    </source>
</evidence>
<feature type="transmembrane region" description="Helical" evidence="2">
    <location>
        <begin position="224"/>
        <end position="246"/>
    </location>
</feature>
<gene>
    <name evidence="3" type="ORF">CPE01_23700</name>
</gene>
<feature type="region of interest" description="Disordered" evidence="1">
    <location>
        <begin position="1"/>
        <end position="24"/>
    </location>
</feature>
<accession>A0A510UVC3</accession>
<feature type="transmembrane region" description="Helical" evidence="2">
    <location>
        <begin position="370"/>
        <end position="388"/>
    </location>
</feature>
<evidence type="ECO:0000313" key="3">
    <source>
        <dbReference type="EMBL" id="GEK18637.1"/>
    </source>
</evidence>
<keyword evidence="2" id="KW-0472">Membrane</keyword>
<dbReference type="EMBL" id="BJUA01000011">
    <property type="protein sequence ID" value="GEK18637.1"/>
    <property type="molecule type" value="Genomic_DNA"/>
</dbReference>
<feature type="transmembrane region" description="Helical" evidence="2">
    <location>
        <begin position="727"/>
        <end position="746"/>
    </location>
</feature>
<feature type="transmembrane region" description="Helical" evidence="2">
    <location>
        <begin position="548"/>
        <end position="572"/>
    </location>
</feature>
<keyword evidence="2" id="KW-1133">Transmembrane helix</keyword>
<feature type="transmembrane region" description="Helical" evidence="2">
    <location>
        <begin position="320"/>
        <end position="340"/>
    </location>
</feature>
<proteinExistence type="predicted"/>
<protein>
    <submittedName>
        <fullName evidence="3">Uncharacterized protein</fullName>
    </submittedName>
</protein>
<comment type="caution">
    <text evidence="3">The sequence shown here is derived from an EMBL/GenBank/DDBJ whole genome shotgun (WGS) entry which is preliminary data.</text>
</comment>
<evidence type="ECO:0000256" key="1">
    <source>
        <dbReference type="SAM" id="MobiDB-lite"/>
    </source>
</evidence>
<feature type="region of interest" description="Disordered" evidence="1">
    <location>
        <begin position="884"/>
        <end position="915"/>
    </location>
</feature>
<feature type="transmembrane region" description="Helical" evidence="2">
    <location>
        <begin position="623"/>
        <end position="643"/>
    </location>
</feature>
<feature type="transmembrane region" description="Helical" evidence="2">
    <location>
        <begin position="457"/>
        <end position="477"/>
    </location>
</feature>
<reference evidence="3 4" key="1">
    <citation type="submission" date="2019-07" db="EMBL/GenBank/DDBJ databases">
        <title>Whole genome shotgun sequence of Cellulomonas persica NBRC 101101.</title>
        <authorList>
            <person name="Hosoyama A."/>
            <person name="Uohara A."/>
            <person name="Ohji S."/>
            <person name="Ichikawa N."/>
        </authorList>
    </citation>
    <scope>NUCLEOTIDE SEQUENCE [LARGE SCALE GENOMIC DNA]</scope>
    <source>
        <strain evidence="3 4">NBRC 101101</strain>
    </source>
</reference>
<evidence type="ECO:0000256" key="2">
    <source>
        <dbReference type="SAM" id="Phobius"/>
    </source>
</evidence>
<keyword evidence="4" id="KW-1185">Reference proteome</keyword>
<feature type="transmembrane region" description="Helical" evidence="2">
    <location>
        <begin position="509"/>
        <end position="527"/>
    </location>
</feature>
<keyword evidence="2" id="KW-0812">Transmembrane</keyword>
<dbReference type="AlphaFoldDB" id="A0A510UVC3"/>
<sequence>MEPGGLGGEAMRWWGRGGPDEAAPPQDDVLELRVHGVANTPPAAMLDVRPDQVEQVDGDDLGSFWTPTSAVGSAPRKAGDARVVPPGVRREAYSWGAMARFSTVPGLGRASGIVAGVVRVAWVVIVPFGLANVAYWARDADEPHGPRSSAGGGLVRLFGLALTLLWVTTAATVSLGIVAAQCYGPRTDLAPDGPDADVQFVQVCTALPEAADVAARWSTGVRSAVILGLTALVVVALGAIGSTGRLRYERRMSTTKARQLVGQATSRAGRQRVAIRAAGANGGREQVVAPGDDVAGRSEVWPMLARRGFWTHADRSSVQWFQHLAAAFATLAGLVAWHYLYRDAPGCARSEGFGARGCLSPGVWAADGRLPWAALLVASVAVVVVAAFRTGRFRLEPPPRARGDQPRAPRVSRASDAALLCAALAVLLAVVIAVARSGDDPLRPVDPAVAPLLGLHALPRLLVAVMVLLVIAAVGIRARLRARIWVPLTLVVLVGATTSVLWPDGTWSVVSRSVGGLALVALVVVAWTVNRRHAGREREGWSGRGPAVLLSTAAGVAMVLSAATVLGVAAWLDAPAAAENQRLSTGSTAALEKAAAAEPLRDPVVVHVPAPERLHVPPGYEQFAVASVAVLALLAAFVVVLAVRMGTLRRKALPVVPGDVEPDPERLEDVAVQTGRRHAALAQRAERLMGALGLLFFLALVATLVLPDPHAAYDGPFGGLWTLGVDLSRSAVVAGCGLIVASVVLAGSKQPLARPWGLLWDLMCFLPRAAHPFAPPCYAERVVPELRSRIDAWLGDDGTPIPASQRDARRVLLSAHSLGGVVCVATLMARWDGPAGPYDHRVGLLTYGTQLRAYFGRFFPELFGPAVLGTRPSTGARLWAPDPWAQTEPGLVPSEGPTLRASLSPPDTATADEPTHGSALRWRSLWRRTDFIGFPVDAYAGSAVDAPASEIDADAYLLAVAAHSGYPRAPEYRRELDLLVARLRASTPGRPVTTGR</sequence>